<dbReference type="Proteomes" id="UP000054018">
    <property type="component" value="Unassembled WGS sequence"/>
</dbReference>
<evidence type="ECO:0000256" key="1">
    <source>
        <dbReference type="SAM" id="MobiDB-lite"/>
    </source>
</evidence>
<feature type="region of interest" description="Disordered" evidence="1">
    <location>
        <begin position="43"/>
        <end position="62"/>
    </location>
</feature>
<proteinExistence type="predicted"/>
<reference evidence="2 3" key="1">
    <citation type="submission" date="2014-04" db="EMBL/GenBank/DDBJ databases">
        <authorList>
            <consortium name="DOE Joint Genome Institute"/>
            <person name="Kuo A."/>
            <person name="Kohler A."/>
            <person name="Costa M.D."/>
            <person name="Nagy L.G."/>
            <person name="Floudas D."/>
            <person name="Copeland A."/>
            <person name="Barry K.W."/>
            <person name="Cichocki N."/>
            <person name="Veneault-Fourrey C."/>
            <person name="LaButti K."/>
            <person name="Lindquist E.A."/>
            <person name="Lipzen A."/>
            <person name="Lundell T."/>
            <person name="Morin E."/>
            <person name="Murat C."/>
            <person name="Sun H."/>
            <person name="Tunlid A."/>
            <person name="Henrissat B."/>
            <person name="Grigoriev I.V."/>
            <person name="Hibbett D.S."/>
            <person name="Martin F."/>
            <person name="Nordberg H.P."/>
            <person name="Cantor M.N."/>
            <person name="Hua S.X."/>
        </authorList>
    </citation>
    <scope>NUCLEOTIDE SEQUENCE [LARGE SCALE GENOMIC DNA]</scope>
    <source>
        <strain evidence="2 3">441</strain>
    </source>
</reference>
<evidence type="ECO:0000313" key="3">
    <source>
        <dbReference type="Proteomes" id="UP000054018"/>
    </source>
</evidence>
<sequence>MEGGIVGDFWGIGSLITPAPGRNGGKNQKTTNLILHDFDSLPDSKQRQGCSVAIRDHPVETI</sequence>
<accession>A0A0C9ZUU7</accession>
<gene>
    <name evidence="2" type="ORF">PISMIDRAFT_679410</name>
</gene>
<organism evidence="2 3">
    <name type="scientific">Pisolithus microcarpus 441</name>
    <dbReference type="NCBI Taxonomy" id="765257"/>
    <lineage>
        <taxon>Eukaryota</taxon>
        <taxon>Fungi</taxon>
        <taxon>Dikarya</taxon>
        <taxon>Basidiomycota</taxon>
        <taxon>Agaricomycotina</taxon>
        <taxon>Agaricomycetes</taxon>
        <taxon>Agaricomycetidae</taxon>
        <taxon>Boletales</taxon>
        <taxon>Sclerodermatineae</taxon>
        <taxon>Pisolithaceae</taxon>
        <taxon>Pisolithus</taxon>
    </lineage>
</organism>
<protein>
    <submittedName>
        <fullName evidence="2">Uncharacterized protein</fullName>
    </submittedName>
</protein>
<name>A0A0C9ZUU7_9AGAM</name>
<evidence type="ECO:0000313" key="2">
    <source>
        <dbReference type="EMBL" id="KIK23428.1"/>
    </source>
</evidence>
<keyword evidence="3" id="KW-1185">Reference proteome</keyword>
<dbReference type="HOGENOM" id="CLU_2905046_0_0_1"/>
<dbReference type="EMBL" id="KN833726">
    <property type="protein sequence ID" value="KIK23428.1"/>
    <property type="molecule type" value="Genomic_DNA"/>
</dbReference>
<reference evidence="3" key="2">
    <citation type="submission" date="2015-01" db="EMBL/GenBank/DDBJ databases">
        <title>Evolutionary Origins and Diversification of the Mycorrhizal Mutualists.</title>
        <authorList>
            <consortium name="DOE Joint Genome Institute"/>
            <consortium name="Mycorrhizal Genomics Consortium"/>
            <person name="Kohler A."/>
            <person name="Kuo A."/>
            <person name="Nagy L.G."/>
            <person name="Floudas D."/>
            <person name="Copeland A."/>
            <person name="Barry K.W."/>
            <person name="Cichocki N."/>
            <person name="Veneault-Fourrey C."/>
            <person name="LaButti K."/>
            <person name="Lindquist E.A."/>
            <person name="Lipzen A."/>
            <person name="Lundell T."/>
            <person name="Morin E."/>
            <person name="Murat C."/>
            <person name="Riley R."/>
            <person name="Ohm R."/>
            <person name="Sun H."/>
            <person name="Tunlid A."/>
            <person name="Henrissat B."/>
            <person name="Grigoriev I.V."/>
            <person name="Hibbett D.S."/>
            <person name="Martin F."/>
        </authorList>
    </citation>
    <scope>NUCLEOTIDE SEQUENCE [LARGE SCALE GENOMIC DNA]</scope>
    <source>
        <strain evidence="3">441</strain>
    </source>
</reference>
<dbReference type="AlphaFoldDB" id="A0A0C9ZUU7"/>